<feature type="domain" description="Protein NO VEIN C-terminal" evidence="3">
    <location>
        <begin position="148"/>
        <end position="215"/>
    </location>
</feature>
<sequence length="254" mass="29971">MKRQISQEISIAPKKRKRRINENDEEKAERIAKKETKKQMKQMKQMITDEFINKIQILKEKKANAKTEEEIEEIQEEIESFVFPIEAKSNRIHKKDTHPFQICYQGEGLAYEHLLKLDCFKKVVWNAKTDDEKCPSIKLNNNHQYHIADYGEHFDIYVEDYDSQKYFFEVKATTNNNRNTKITQCQTRFGHYIELKGGHYIIASISNVLTSPSFSYYLFVPGVAISKTKIEFDDENSNDFLQKISEFKSNKTKC</sequence>
<feature type="region of interest" description="Disordered" evidence="2">
    <location>
        <begin position="1"/>
        <end position="38"/>
    </location>
</feature>
<feature type="compositionally biased region" description="Basic and acidic residues" evidence="2">
    <location>
        <begin position="27"/>
        <end position="38"/>
    </location>
</feature>
<keyword evidence="5" id="KW-1185">Reference proteome</keyword>
<organism evidence="4 5">
    <name type="scientific">Tritrichomonas musculus</name>
    <dbReference type="NCBI Taxonomy" id="1915356"/>
    <lineage>
        <taxon>Eukaryota</taxon>
        <taxon>Metamonada</taxon>
        <taxon>Parabasalia</taxon>
        <taxon>Tritrichomonadida</taxon>
        <taxon>Tritrichomonadidae</taxon>
        <taxon>Tritrichomonas</taxon>
    </lineage>
</organism>
<dbReference type="EMBL" id="JAPFFF010000014">
    <property type="protein sequence ID" value="KAK8870895.1"/>
    <property type="molecule type" value="Genomic_DNA"/>
</dbReference>
<evidence type="ECO:0000259" key="3">
    <source>
        <dbReference type="Pfam" id="PF13020"/>
    </source>
</evidence>
<evidence type="ECO:0000256" key="1">
    <source>
        <dbReference type="SAM" id="Coils"/>
    </source>
</evidence>
<protein>
    <recommendedName>
        <fullName evidence="3">Protein NO VEIN C-terminal domain-containing protein</fullName>
    </recommendedName>
</protein>
<name>A0ABR2J1N4_9EUKA</name>
<dbReference type="InterPro" id="IPR024975">
    <property type="entry name" value="NOV_C"/>
</dbReference>
<keyword evidence="1" id="KW-0175">Coiled coil</keyword>
<gene>
    <name evidence="4" type="ORF">M9Y10_008807</name>
</gene>
<evidence type="ECO:0000313" key="5">
    <source>
        <dbReference type="Proteomes" id="UP001470230"/>
    </source>
</evidence>
<dbReference type="Pfam" id="PF13020">
    <property type="entry name" value="NOV_C"/>
    <property type="match status" value="1"/>
</dbReference>
<dbReference type="Proteomes" id="UP001470230">
    <property type="component" value="Unassembled WGS sequence"/>
</dbReference>
<accession>A0ABR2J1N4</accession>
<proteinExistence type="predicted"/>
<reference evidence="4 5" key="1">
    <citation type="submission" date="2024-04" db="EMBL/GenBank/DDBJ databases">
        <title>Tritrichomonas musculus Genome.</title>
        <authorList>
            <person name="Alves-Ferreira E."/>
            <person name="Grigg M."/>
            <person name="Lorenzi H."/>
            <person name="Galac M."/>
        </authorList>
    </citation>
    <scope>NUCLEOTIDE SEQUENCE [LARGE SCALE GENOMIC DNA]</scope>
    <source>
        <strain evidence="4 5">EAF2021</strain>
    </source>
</reference>
<evidence type="ECO:0000256" key="2">
    <source>
        <dbReference type="SAM" id="MobiDB-lite"/>
    </source>
</evidence>
<evidence type="ECO:0000313" key="4">
    <source>
        <dbReference type="EMBL" id="KAK8870895.1"/>
    </source>
</evidence>
<comment type="caution">
    <text evidence="4">The sequence shown here is derived from an EMBL/GenBank/DDBJ whole genome shotgun (WGS) entry which is preliminary data.</text>
</comment>
<feature type="coiled-coil region" evidence="1">
    <location>
        <begin position="48"/>
        <end position="77"/>
    </location>
</feature>